<gene>
    <name evidence="3" type="ORF">GPM918_LOCUS12651</name>
    <name evidence="4" type="ORF">SRO942_LOCUS12648</name>
</gene>
<dbReference type="Proteomes" id="UP000663829">
    <property type="component" value="Unassembled WGS sequence"/>
</dbReference>
<keyword evidence="1" id="KW-0812">Transmembrane</keyword>
<accession>A0A814FD47</accession>
<dbReference type="EMBL" id="CAJOBC010002796">
    <property type="protein sequence ID" value="CAF3751718.1"/>
    <property type="molecule type" value="Genomic_DNA"/>
</dbReference>
<comment type="caution">
    <text evidence="3">The sequence shown here is derived from an EMBL/GenBank/DDBJ whole genome shotgun (WGS) entry which is preliminary data.</text>
</comment>
<reference evidence="3" key="1">
    <citation type="submission" date="2021-02" db="EMBL/GenBank/DDBJ databases">
        <authorList>
            <person name="Nowell W R."/>
        </authorList>
    </citation>
    <scope>NUCLEOTIDE SEQUENCE</scope>
</reference>
<keyword evidence="2" id="KW-0732">Signal</keyword>
<evidence type="ECO:0000313" key="4">
    <source>
        <dbReference type="EMBL" id="CAF3751718.1"/>
    </source>
</evidence>
<protein>
    <recommendedName>
        <fullName evidence="6">Fibronectin type-III domain-containing protein</fullName>
    </recommendedName>
</protein>
<dbReference type="Proteomes" id="UP000681722">
    <property type="component" value="Unassembled WGS sequence"/>
</dbReference>
<evidence type="ECO:0000313" key="5">
    <source>
        <dbReference type="Proteomes" id="UP000663829"/>
    </source>
</evidence>
<sequence>MQHIVTSVIVLVVLFQSHCQDQNWIIHPASLNDVKVVNSTTLNISWIYHDESEPSLVRLTIDLYNLASSHKNVEYQYVFAMNGTDRRNYSSIVLNHSLKPNTYYSVCFEAYQIYHSNASSTTKTCRVTKTVLPTVIPTEQKEIVTDSNSVTVSLLWPRELPYTTYQMNVQLNGRNTSLPISNQTSNITFLIQSFQFNNLSSSQEYRIKSTFEYWIDDIPLTKNTLTIEEIVRTRAPTGGNNLATKEQLNTNVMIFVLLNLVLFFIHFVI</sequence>
<evidence type="ECO:0000313" key="3">
    <source>
        <dbReference type="EMBL" id="CAF0979066.1"/>
    </source>
</evidence>
<keyword evidence="1" id="KW-0472">Membrane</keyword>
<keyword evidence="1" id="KW-1133">Transmembrane helix</keyword>
<keyword evidence="5" id="KW-1185">Reference proteome</keyword>
<dbReference type="AlphaFoldDB" id="A0A814FD47"/>
<feature type="transmembrane region" description="Helical" evidence="1">
    <location>
        <begin position="250"/>
        <end position="268"/>
    </location>
</feature>
<evidence type="ECO:0008006" key="6">
    <source>
        <dbReference type="Google" id="ProtNLM"/>
    </source>
</evidence>
<name>A0A814FD47_9BILA</name>
<dbReference type="OrthoDB" id="10009084at2759"/>
<organism evidence="3 5">
    <name type="scientific">Didymodactylos carnosus</name>
    <dbReference type="NCBI Taxonomy" id="1234261"/>
    <lineage>
        <taxon>Eukaryota</taxon>
        <taxon>Metazoa</taxon>
        <taxon>Spiralia</taxon>
        <taxon>Gnathifera</taxon>
        <taxon>Rotifera</taxon>
        <taxon>Eurotatoria</taxon>
        <taxon>Bdelloidea</taxon>
        <taxon>Philodinida</taxon>
        <taxon>Philodinidae</taxon>
        <taxon>Didymodactylos</taxon>
    </lineage>
</organism>
<proteinExistence type="predicted"/>
<feature type="chain" id="PRO_5036224358" description="Fibronectin type-III domain-containing protein" evidence="2">
    <location>
        <begin position="20"/>
        <end position="269"/>
    </location>
</feature>
<evidence type="ECO:0000256" key="2">
    <source>
        <dbReference type="SAM" id="SignalP"/>
    </source>
</evidence>
<dbReference type="EMBL" id="CAJNOQ010002797">
    <property type="protein sequence ID" value="CAF0979066.1"/>
    <property type="molecule type" value="Genomic_DNA"/>
</dbReference>
<feature type="signal peptide" evidence="2">
    <location>
        <begin position="1"/>
        <end position="19"/>
    </location>
</feature>
<evidence type="ECO:0000256" key="1">
    <source>
        <dbReference type="SAM" id="Phobius"/>
    </source>
</evidence>